<name>A0ABR7UG71_9BRAD</name>
<dbReference type="InterPro" id="IPR009061">
    <property type="entry name" value="DNA-bd_dom_put_sf"/>
</dbReference>
<accession>A0ABR7UG71</accession>
<evidence type="ECO:0000313" key="2">
    <source>
        <dbReference type="EMBL" id="MBC9982183.1"/>
    </source>
</evidence>
<feature type="domain" description="Helix-turn-helix" evidence="1">
    <location>
        <begin position="6"/>
        <end position="56"/>
    </location>
</feature>
<dbReference type="Pfam" id="PF12728">
    <property type="entry name" value="HTH_17"/>
    <property type="match status" value="1"/>
</dbReference>
<evidence type="ECO:0000259" key="1">
    <source>
        <dbReference type="Pfam" id="PF12728"/>
    </source>
</evidence>
<keyword evidence="3" id="KW-1185">Reference proteome</keyword>
<evidence type="ECO:0000313" key="3">
    <source>
        <dbReference type="Proteomes" id="UP000639516"/>
    </source>
</evidence>
<proteinExistence type="predicted"/>
<reference evidence="2 3" key="1">
    <citation type="journal article" date="2020" name="Arch. Microbiol.">
        <title>Bradyrhizobium campsiandrae sp. nov., a nitrogen-fixing bacterial strain isolated from a native leguminous tree from the Amazon adapted to flooded conditions.</title>
        <authorList>
            <person name="Cabral Michel D."/>
            <person name="Martins da Costa E."/>
            <person name="Azarias Guimaraes A."/>
            <person name="Soares de Carvalho T."/>
            <person name="Santos de Castro Caputo P."/>
            <person name="Willems A."/>
            <person name="de Souza Moreira F.M."/>
        </authorList>
    </citation>
    <scope>NUCLEOTIDE SEQUENCE [LARGE SCALE GENOMIC DNA]</scope>
    <source>
        <strain evidence="3">INPA 384B</strain>
    </source>
</reference>
<dbReference type="Proteomes" id="UP000639516">
    <property type="component" value="Unassembled WGS sequence"/>
</dbReference>
<dbReference type="InterPro" id="IPR041657">
    <property type="entry name" value="HTH_17"/>
</dbReference>
<organism evidence="2 3">
    <name type="scientific">Bradyrhizobium campsiandrae</name>
    <dbReference type="NCBI Taxonomy" id="1729892"/>
    <lineage>
        <taxon>Bacteria</taxon>
        <taxon>Pseudomonadati</taxon>
        <taxon>Pseudomonadota</taxon>
        <taxon>Alphaproteobacteria</taxon>
        <taxon>Hyphomicrobiales</taxon>
        <taxon>Nitrobacteraceae</taxon>
        <taxon>Bradyrhizobium</taxon>
    </lineage>
</organism>
<dbReference type="InterPro" id="IPR036388">
    <property type="entry name" value="WH-like_DNA-bd_sf"/>
</dbReference>
<sequence>MVGINLLTETEVADFLGKSVVTLARWRREGYGPAYVRIGRSPRYRREDLAFFMQANCTAPGGATA</sequence>
<gene>
    <name evidence="2" type="ORF">HA482_28635</name>
</gene>
<comment type="caution">
    <text evidence="2">The sequence shown here is derived from an EMBL/GenBank/DDBJ whole genome shotgun (WGS) entry which is preliminary data.</text>
</comment>
<dbReference type="SUPFAM" id="SSF46955">
    <property type="entry name" value="Putative DNA-binding domain"/>
    <property type="match status" value="1"/>
</dbReference>
<protein>
    <submittedName>
        <fullName evidence="2">Helix-turn-helix domain-containing protein</fullName>
    </submittedName>
</protein>
<dbReference type="EMBL" id="JAATTO010000046">
    <property type="protein sequence ID" value="MBC9982183.1"/>
    <property type="molecule type" value="Genomic_DNA"/>
</dbReference>
<dbReference type="Gene3D" id="1.10.10.10">
    <property type="entry name" value="Winged helix-like DNA-binding domain superfamily/Winged helix DNA-binding domain"/>
    <property type="match status" value="1"/>
</dbReference>